<evidence type="ECO:0000256" key="3">
    <source>
        <dbReference type="ARBA" id="ARBA00022692"/>
    </source>
</evidence>
<dbReference type="PANTHER" id="PTHR39087">
    <property type="entry name" value="UPF0104 MEMBRANE PROTEIN MJ1595"/>
    <property type="match status" value="1"/>
</dbReference>
<keyword evidence="2" id="KW-1003">Cell membrane</keyword>
<feature type="transmembrane region" description="Helical" evidence="6">
    <location>
        <begin position="18"/>
        <end position="36"/>
    </location>
</feature>
<dbReference type="Proteomes" id="UP001212803">
    <property type="component" value="Chromosome"/>
</dbReference>
<evidence type="ECO:0000256" key="5">
    <source>
        <dbReference type="ARBA" id="ARBA00023136"/>
    </source>
</evidence>
<evidence type="ECO:0000313" key="7">
    <source>
        <dbReference type="EMBL" id="WBL36787.1"/>
    </source>
</evidence>
<feature type="transmembrane region" description="Helical" evidence="6">
    <location>
        <begin position="96"/>
        <end position="117"/>
    </location>
</feature>
<keyword evidence="5 6" id="KW-0472">Membrane</keyword>
<dbReference type="EMBL" id="CP115149">
    <property type="protein sequence ID" value="WBL36787.1"/>
    <property type="molecule type" value="Genomic_DNA"/>
</dbReference>
<name>A0ABY7M8C1_9CHLR</name>
<organism evidence="7 8">
    <name type="scientific">Tepidiforma flava</name>
    <dbReference type="NCBI Taxonomy" id="3004094"/>
    <lineage>
        <taxon>Bacteria</taxon>
        <taxon>Bacillati</taxon>
        <taxon>Chloroflexota</taxon>
        <taxon>Tepidiformia</taxon>
        <taxon>Tepidiformales</taxon>
        <taxon>Tepidiformaceae</taxon>
        <taxon>Tepidiforma</taxon>
    </lineage>
</organism>
<sequence>MTRQSPEPAAAVPRAGRWVRAAAWVIVIAAATAFAWANRRDIPDAWHAARTANPWWLLAGLGWTALYLVGQAGMYAGAWRAVGLQGSMRELLQPSLAGGALNIVSKSAGMGGLAVFLARAKRAGEPAGLVTTAYTGVVVIAHATFTLTLAAVFVVMWLDGHVTRLELLAGAIFGVYVIAQAAVLAGALWSRSAVRRVYRAAGMAAHAGRRLLGREHGVYVPNDEAADELFEAVSALRRAPGRLAGAFAWGMAVELAGAGLLWSVLNALGEPASPVVALSGYAMTVLFSTVGVLPGGLGFAEASLGAMLRSYGVSLPGTAAAVVLFRIGEAWIPLAAGLAALRLSGRERPGAPAPAWIEEGEGS</sequence>
<dbReference type="RefSeq" id="WP_270057304.1">
    <property type="nucleotide sequence ID" value="NZ_CP115149.1"/>
</dbReference>
<keyword evidence="3 6" id="KW-0812">Transmembrane</keyword>
<evidence type="ECO:0000256" key="6">
    <source>
        <dbReference type="SAM" id="Phobius"/>
    </source>
</evidence>
<feature type="transmembrane region" description="Helical" evidence="6">
    <location>
        <begin position="129"/>
        <end position="155"/>
    </location>
</feature>
<comment type="subcellular location">
    <subcellularLocation>
        <location evidence="1">Cell membrane</location>
        <topology evidence="1">Multi-pass membrane protein</topology>
    </subcellularLocation>
</comment>
<keyword evidence="4 6" id="KW-1133">Transmembrane helix</keyword>
<feature type="transmembrane region" description="Helical" evidence="6">
    <location>
        <begin position="246"/>
        <end position="265"/>
    </location>
</feature>
<reference evidence="7 8" key="1">
    <citation type="journal article" date="2023" name="ISME J.">
        <title>Thermophilic Dehalococcoidia with unusual traits shed light on an unexpected past.</title>
        <authorList>
            <person name="Palmer M."/>
            <person name="Covington J.K."/>
            <person name="Zhou E.M."/>
            <person name="Thomas S.C."/>
            <person name="Habib N."/>
            <person name="Seymour C.O."/>
            <person name="Lai D."/>
            <person name="Johnston J."/>
            <person name="Hashimi A."/>
            <person name="Jiao J.Y."/>
            <person name="Muok A.R."/>
            <person name="Liu L."/>
            <person name="Xian W.D."/>
            <person name="Zhi X.Y."/>
            <person name="Li M.M."/>
            <person name="Silva L.P."/>
            <person name="Bowen B.P."/>
            <person name="Louie K."/>
            <person name="Briegel A."/>
            <person name="Pett-Ridge J."/>
            <person name="Weber P.K."/>
            <person name="Tocheva E.I."/>
            <person name="Woyke T."/>
            <person name="Northen T.R."/>
            <person name="Mayali X."/>
            <person name="Li W.J."/>
            <person name="Hedlund B.P."/>
        </authorList>
    </citation>
    <scope>NUCLEOTIDE SEQUENCE [LARGE SCALE GENOMIC DNA]</scope>
    <source>
        <strain evidence="7 8">YIM 72310</strain>
    </source>
</reference>
<proteinExistence type="predicted"/>
<dbReference type="InterPro" id="IPR022791">
    <property type="entry name" value="L-PG_synthase/AglD"/>
</dbReference>
<dbReference type="PANTHER" id="PTHR39087:SF2">
    <property type="entry name" value="UPF0104 MEMBRANE PROTEIN MJ1595"/>
    <property type="match status" value="1"/>
</dbReference>
<feature type="transmembrane region" description="Helical" evidence="6">
    <location>
        <begin position="56"/>
        <end position="76"/>
    </location>
</feature>
<gene>
    <name evidence="7" type="ORF">O0235_04300</name>
</gene>
<feature type="transmembrane region" description="Helical" evidence="6">
    <location>
        <begin position="277"/>
        <end position="300"/>
    </location>
</feature>
<evidence type="ECO:0000256" key="1">
    <source>
        <dbReference type="ARBA" id="ARBA00004651"/>
    </source>
</evidence>
<evidence type="ECO:0000256" key="2">
    <source>
        <dbReference type="ARBA" id="ARBA00022475"/>
    </source>
</evidence>
<accession>A0ABY7M8C1</accession>
<feature type="transmembrane region" description="Helical" evidence="6">
    <location>
        <begin position="167"/>
        <end position="189"/>
    </location>
</feature>
<keyword evidence="8" id="KW-1185">Reference proteome</keyword>
<protein>
    <submittedName>
        <fullName evidence="7">Lysylphosphatidylglycerol synthase transmembrane domain-containing protein</fullName>
    </submittedName>
</protein>
<evidence type="ECO:0000256" key="4">
    <source>
        <dbReference type="ARBA" id="ARBA00022989"/>
    </source>
</evidence>
<evidence type="ECO:0000313" key="8">
    <source>
        <dbReference type="Proteomes" id="UP001212803"/>
    </source>
</evidence>
<dbReference type="Pfam" id="PF03706">
    <property type="entry name" value="LPG_synthase_TM"/>
    <property type="match status" value="1"/>
</dbReference>